<evidence type="ECO:0000259" key="1">
    <source>
        <dbReference type="Pfam" id="PF08350"/>
    </source>
</evidence>
<protein>
    <submittedName>
        <fullName evidence="2">Transcriptional regulator, ArsR family</fullName>
    </submittedName>
</protein>
<dbReference type="KEGG" id="mhor:MSHOH_0055"/>
<gene>
    <name evidence="2" type="ORF">MSHOH_0055</name>
</gene>
<proteinExistence type="predicted"/>
<dbReference type="Pfam" id="PF08350">
    <property type="entry name" value="FilR1_middle"/>
    <property type="match status" value="1"/>
</dbReference>
<dbReference type="Proteomes" id="UP000033101">
    <property type="component" value="Chromosome"/>
</dbReference>
<evidence type="ECO:0000313" key="2">
    <source>
        <dbReference type="EMBL" id="AKB76538.1"/>
    </source>
</evidence>
<evidence type="ECO:0000313" key="3">
    <source>
        <dbReference type="Proteomes" id="UP000033101"/>
    </source>
</evidence>
<dbReference type="SUPFAM" id="SSF46785">
    <property type="entry name" value="Winged helix' DNA-binding domain"/>
    <property type="match status" value="1"/>
</dbReference>
<feature type="domain" description="Methanogenesis regulatory protein FilR1 middle" evidence="1">
    <location>
        <begin position="179"/>
        <end position="305"/>
    </location>
</feature>
<accession>A0A0E3SBA0</accession>
<dbReference type="InterPro" id="IPR016490">
    <property type="entry name" value="Tscrpt_reg_HTH_AF0396-typ3"/>
</dbReference>
<sequence length="313" mass="37078">MRLKHYFKKYLNQRYLYTVSINNRLKGVSRKKKSKNSIPAKARVWKMKKKVKTMNRMLIDLLFMSQKRRDLLLLLKDGGRTMEEIVNLLNVTPTGMLPQIKKLKEEFLVHQDDKEYSLTPLAEILVEKMQPLLDTLEVIEGHKNFWQERDLSDLSPAFLRRLNELKPYSLVKPDPDKIFETSAIFLKNIEKSKNILSLSSIFHPAFPEYFLRIEDDNVGITLIVTKRIYKRLENDFEEELKLYLTRKNRQLFVYAEEMKIAMLTKTECFMMADFLTWKGTYDQESIIASEPASLKWAEELILHYKGQAQEIKE</sequence>
<keyword evidence="3" id="KW-1185">Reference proteome</keyword>
<dbReference type="PATRIC" id="fig|1434110.4.peg.62"/>
<dbReference type="AlphaFoldDB" id="A0A0E3SBA0"/>
<dbReference type="PIRSF" id="PIRSF006692">
    <property type="entry name" value="TF_HTH_AF0396_prd"/>
    <property type="match status" value="1"/>
</dbReference>
<dbReference type="HOGENOM" id="CLU_062767_1_1_2"/>
<organism evidence="2 3">
    <name type="scientific">Methanosarcina horonobensis HB-1 = JCM 15518</name>
    <dbReference type="NCBI Taxonomy" id="1434110"/>
    <lineage>
        <taxon>Archaea</taxon>
        <taxon>Methanobacteriati</taxon>
        <taxon>Methanobacteriota</taxon>
        <taxon>Stenosarchaea group</taxon>
        <taxon>Methanomicrobia</taxon>
        <taxon>Methanosarcinales</taxon>
        <taxon>Methanosarcinaceae</taxon>
        <taxon>Methanosarcina</taxon>
    </lineage>
</organism>
<dbReference type="STRING" id="1434110.MSHOH_0055"/>
<dbReference type="InterPro" id="IPR036390">
    <property type="entry name" value="WH_DNA-bd_sf"/>
</dbReference>
<name>A0A0E3SBA0_9EURY</name>
<dbReference type="EMBL" id="CP009516">
    <property type="protein sequence ID" value="AKB76538.1"/>
    <property type="molecule type" value="Genomic_DNA"/>
</dbReference>
<dbReference type="InterPro" id="IPR036388">
    <property type="entry name" value="WH-like_DNA-bd_sf"/>
</dbReference>
<dbReference type="Gene3D" id="1.10.10.10">
    <property type="entry name" value="Winged helix-like DNA-binding domain superfamily/Winged helix DNA-binding domain"/>
    <property type="match status" value="1"/>
</dbReference>
<dbReference type="InterPro" id="IPR013561">
    <property type="entry name" value="FilR1_middle_dom"/>
</dbReference>
<reference evidence="2 3" key="1">
    <citation type="submission" date="2014-07" db="EMBL/GenBank/DDBJ databases">
        <title>Methanogenic archaea and the global carbon cycle.</title>
        <authorList>
            <person name="Henriksen J.R."/>
            <person name="Luke J."/>
            <person name="Reinhart S."/>
            <person name="Benedict M.N."/>
            <person name="Youngblut N.D."/>
            <person name="Metcalf M.E."/>
            <person name="Whitaker R.J."/>
            <person name="Metcalf W.W."/>
        </authorList>
    </citation>
    <scope>NUCLEOTIDE SEQUENCE [LARGE SCALE GENOMIC DNA]</scope>
    <source>
        <strain evidence="2 3">HB-1</strain>
    </source>
</reference>